<sequence>MAAGADGHRAVLARAEAAEEFRYAPVLPAVRLDGAPHLAGPVDRAVRQRGDRGAAGAAR</sequence>
<reference evidence="1 2" key="1">
    <citation type="submission" date="2020-02" db="EMBL/GenBank/DDBJ databases">
        <title>Whole genome shotgun sequence of Streptomyces gougerotii NBRC 13043.</title>
        <authorList>
            <person name="Ichikawa N."/>
            <person name="Komaki H."/>
            <person name="Tamura T."/>
        </authorList>
    </citation>
    <scope>NUCLEOTIDE SEQUENCE [LARGE SCALE GENOMIC DNA]</scope>
    <source>
        <strain evidence="1 2">NBRC 13043</strain>
    </source>
</reference>
<gene>
    <name evidence="1" type="ORF">Sgou_25370</name>
</gene>
<keyword evidence="2" id="KW-1185">Reference proteome</keyword>
<evidence type="ECO:0000313" key="2">
    <source>
        <dbReference type="Proteomes" id="UP000480804"/>
    </source>
</evidence>
<dbReference type="Proteomes" id="UP000480804">
    <property type="component" value="Unassembled WGS sequence"/>
</dbReference>
<comment type="caution">
    <text evidence="1">The sequence shown here is derived from an EMBL/GenBank/DDBJ whole genome shotgun (WGS) entry which is preliminary data.</text>
</comment>
<proteinExistence type="predicted"/>
<dbReference type="EMBL" id="BLLO01000017">
    <property type="protein sequence ID" value="GFH77867.1"/>
    <property type="molecule type" value="Genomic_DNA"/>
</dbReference>
<organism evidence="1 2">
    <name type="scientific">Streptomyces gougerotii</name>
    <dbReference type="NCBI Taxonomy" id="53448"/>
    <lineage>
        <taxon>Bacteria</taxon>
        <taxon>Bacillati</taxon>
        <taxon>Actinomycetota</taxon>
        <taxon>Actinomycetes</taxon>
        <taxon>Kitasatosporales</taxon>
        <taxon>Streptomycetaceae</taxon>
        <taxon>Streptomyces</taxon>
        <taxon>Streptomyces diastaticus group</taxon>
    </lineage>
</organism>
<name>A0ABQ1D5M8_9ACTN</name>
<dbReference type="RefSeq" id="WP_229842452.1">
    <property type="nucleotide sequence ID" value="NZ_BLLO01000017.1"/>
</dbReference>
<protein>
    <submittedName>
        <fullName evidence="1">Uncharacterized protein</fullName>
    </submittedName>
</protein>
<accession>A0ABQ1D5M8</accession>
<evidence type="ECO:0000313" key="1">
    <source>
        <dbReference type="EMBL" id="GFH77867.1"/>
    </source>
</evidence>